<keyword evidence="4 6" id="KW-1133">Transmembrane helix</keyword>
<dbReference type="OrthoDB" id="106838at2"/>
<comment type="similarity">
    <text evidence="2">Belongs to the autoinducer-2 exporter (AI-2E) (TC 2.A.86) family.</text>
</comment>
<dbReference type="Pfam" id="PF01594">
    <property type="entry name" value="AI-2E_transport"/>
    <property type="match status" value="1"/>
</dbReference>
<gene>
    <name evidence="7" type="ORF">SAMN05660691_02757</name>
</gene>
<dbReference type="EMBL" id="FNXF01000011">
    <property type="protein sequence ID" value="SEI00964.1"/>
    <property type="molecule type" value="Genomic_DNA"/>
</dbReference>
<dbReference type="InterPro" id="IPR002549">
    <property type="entry name" value="AI-2E-like"/>
</dbReference>
<feature type="transmembrane region" description="Helical" evidence="6">
    <location>
        <begin position="63"/>
        <end position="88"/>
    </location>
</feature>
<evidence type="ECO:0000313" key="7">
    <source>
        <dbReference type="EMBL" id="SEI00964.1"/>
    </source>
</evidence>
<evidence type="ECO:0000256" key="5">
    <source>
        <dbReference type="ARBA" id="ARBA00023136"/>
    </source>
</evidence>
<comment type="subcellular location">
    <subcellularLocation>
        <location evidence="1">Membrane</location>
        <topology evidence="1">Multi-pass membrane protein</topology>
    </subcellularLocation>
</comment>
<evidence type="ECO:0000256" key="2">
    <source>
        <dbReference type="ARBA" id="ARBA00009773"/>
    </source>
</evidence>
<organism evidence="7 8">
    <name type="scientific">Rheinheimera pacifica</name>
    <dbReference type="NCBI Taxonomy" id="173990"/>
    <lineage>
        <taxon>Bacteria</taxon>
        <taxon>Pseudomonadati</taxon>
        <taxon>Pseudomonadota</taxon>
        <taxon>Gammaproteobacteria</taxon>
        <taxon>Chromatiales</taxon>
        <taxon>Chromatiaceae</taxon>
        <taxon>Rheinheimera</taxon>
    </lineage>
</organism>
<evidence type="ECO:0000256" key="3">
    <source>
        <dbReference type="ARBA" id="ARBA00022692"/>
    </source>
</evidence>
<dbReference type="STRING" id="173990.SAMN05660691_02757"/>
<feature type="transmembrane region" description="Helical" evidence="6">
    <location>
        <begin position="310"/>
        <end position="337"/>
    </location>
</feature>
<evidence type="ECO:0000256" key="6">
    <source>
        <dbReference type="SAM" id="Phobius"/>
    </source>
</evidence>
<keyword evidence="5 6" id="KW-0472">Membrane</keyword>
<dbReference type="PANTHER" id="PTHR21716:SF4">
    <property type="entry name" value="TRANSMEMBRANE PROTEIN 245"/>
    <property type="match status" value="1"/>
</dbReference>
<reference evidence="8" key="1">
    <citation type="submission" date="2016-10" db="EMBL/GenBank/DDBJ databases">
        <authorList>
            <person name="Varghese N."/>
            <person name="Submissions S."/>
        </authorList>
    </citation>
    <scope>NUCLEOTIDE SEQUENCE [LARGE SCALE GENOMIC DNA]</scope>
    <source>
        <strain evidence="8">DSM 17616</strain>
    </source>
</reference>
<name>A0A1H6MH69_9GAMM</name>
<sequence>MSNQVKIEPGHWVLIIFLLLALYASYLLIAPFIGPVVLAFVLSLLCFPVHQKIVRKLPDKPNLASTITCSLLVVVILVPATVVLMAIVQQSITFAKQSYQWVEDGKAEALLQQPFIKNGIERLNDFLPVGDFSIRDIINRLTEFASGFSKELLDLSTKVVGDVTGIIISFFLMLFVLFFLLRDHKKIIESLFWILPLARSQEEKLLTEANTVARSAVLGTFLTALAQGAAGGIGMAIVGMPGLFWGTIMVFASLIPLVGAALIWVPASLYLLLTGDWPWALFLTLWGAILVGSIDNFLRPILMQGTSNMSTLVLFLSLIGGLQLFGVIGLIYGPIIFALTHVLIKLYTIEFRDFLEKQDKS</sequence>
<accession>A0A1H6MH69</accession>
<evidence type="ECO:0000256" key="4">
    <source>
        <dbReference type="ARBA" id="ARBA00022989"/>
    </source>
</evidence>
<proteinExistence type="inferred from homology"/>
<keyword evidence="3 6" id="KW-0812">Transmembrane</keyword>
<dbReference type="Proteomes" id="UP000199371">
    <property type="component" value="Unassembled WGS sequence"/>
</dbReference>
<protein>
    <submittedName>
        <fullName evidence="7">Predicted PurR-regulated permease PerM</fullName>
    </submittedName>
</protein>
<dbReference type="RefSeq" id="WP_092794399.1">
    <property type="nucleotide sequence ID" value="NZ_DASWWU010000001.1"/>
</dbReference>
<evidence type="ECO:0000256" key="1">
    <source>
        <dbReference type="ARBA" id="ARBA00004141"/>
    </source>
</evidence>
<feature type="transmembrane region" description="Helical" evidence="6">
    <location>
        <begin position="163"/>
        <end position="181"/>
    </location>
</feature>
<dbReference type="PANTHER" id="PTHR21716">
    <property type="entry name" value="TRANSMEMBRANE PROTEIN"/>
    <property type="match status" value="1"/>
</dbReference>
<feature type="transmembrane region" description="Helical" evidence="6">
    <location>
        <begin position="243"/>
        <end position="265"/>
    </location>
</feature>
<keyword evidence="8" id="KW-1185">Reference proteome</keyword>
<dbReference type="GO" id="GO:0016020">
    <property type="term" value="C:membrane"/>
    <property type="evidence" value="ECO:0007669"/>
    <property type="project" value="UniProtKB-SubCell"/>
</dbReference>
<feature type="transmembrane region" description="Helical" evidence="6">
    <location>
        <begin position="277"/>
        <end position="298"/>
    </location>
</feature>
<dbReference type="AlphaFoldDB" id="A0A1H6MH69"/>
<feature type="transmembrane region" description="Helical" evidence="6">
    <location>
        <begin position="12"/>
        <end position="42"/>
    </location>
</feature>
<evidence type="ECO:0000313" key="8">
    <source>
        <dbReference type="Proteomes" id="UP000199371"/>
    </source>
</evidence>